<sequence length="144" mass="16095">MDGLAPLVPSYVVDVQPGRHIGGGAVRIEHRRTGQVHTFTLASPSTHERTRLVPINATNSADLAEAANRLIKAEWNELAVEGELLCQAAKMGYGTPLVDRLMPELLRQHLYHTRMEVSFYTEVQARRDICAQHSHNYNCSTVHI</sequence>
<gene>
    <name evidence="1" type="ORF">FIBSPDRAFT_898929</name>
</gene>
<evidence type="ECO:0000313" key="2">
    <source>
        <dbReference type="Proteomes" id="UP000076532"/>
    </source>
</evidence>
<protein>
    <submittedName>
        <fullName evidence="1">Uncharacterized protein</fullName>
    </submittedName>
</protein>
<organism evidence="1 2">
    <name type="scientific">Athelia psychrophila</name>
    <dbReference type="NCBI Taxonomy" id="1759441"/>
    <lineage>
        <taxon>Eukaryota</taxon>
        <taxon>Fungi</taxon>
        <taxon>Dikarya</taxon>
        <taxon>Basidiomycota</taxon>
        <taxon>Agaricomycotina</taxon>
        <taxon>Agaricomycetes</taxon>
        <taxon>Agaricomycetidae</taxon>
        <taxon>Atheliales</taxon>
        <taxon>Atheliaceae</taxon>
        <taxon>Athelia</taxon>
    </lineage>
</organism>
<accession>A0A166ACK0</accession>
<keyword evidence="2" id="KW-1185">Reference proteome</keyword>
<evidence type="ECO:0000313" key="1">
    <source>
        <dbReference type="EMBL" id="KZP11469.1"/>
    </source>
</evidence>
<dbReference type="AlphaFoldDB" id="A0A166ACK0"/>
<reference evidence="1 2" key="1">
    <citation type="journal article" date="2016" name="Mol. Biol. Evol.">
        <title>Comparative Genomics of Early-Diverging Mushroom-Forming Fungi Provides Insights into the Origins of Lignocellulose Decay Capabilities.</title>
        <authorList>
            <person name="Nagy L.G."/>
            <person name="Riley R."/>
            <person name="Tritt A."/>
            <person name="Adam C."/>
            <person name="Daum C."/>
            <person name="Floudas D."/>
            <person name="Sun H."/>
            <person name="Yadav J.S."/>
            <person name="Pangilinan J."/>
            <person name="Larsson K.H."/>
            <person name="Matsuura K."/>
            <person name="Barry K."/>
            <person name="Labutti K."/>
            <person name="Kuo R."/>
            <person name="Ohm R.A."/>
            <person name="Bhattacharya S.S."/>
            <person name="Shirouzu T."/>
            <person name="Yoshinaga Y."/>
            <person name="Martin F.M."/>
            <person name="Grigoriev I.V."/>
            <person name="Hibbett D.S."/>
        </authorList>
    </citation>
    <scope>NUCLEOTIDE SEQUENCE [LARGE SCALE GENOMIC DNA]</scope>
    <source>
        <strain evidence="1 2">CBS 109695</strain>
    </source>
</reference>
<dbReference type="Proteomes" id="UP000076532">
    <property type="component" value="Unassembled WGS sequence"/>
</dbReference>
<proteinExistence type="predicted"/>
<dbReference type="EMBL" id="KV417662">
    <property type="protein sequence ID" value="KZP11469.1"/>
    <property type="molecule type" value="Genomic_DNA"/>
</dbReference>
<name>A0A166ACK0_9AGAM</name>